<comment type="caution">
    <text evidence="2">The sequence shown here is derived from an EMBL/GenBank/DDBJ whole genome shotgun (WGS) entry which is preliminary data.</text>
</comment>
<dbReference type="PANTHER" id="PTHR42923:SF17">
    <property type="entry name" value="AMINE OXIDASE DOMAIN-CONTAINING PROTEIN"/>
    <property type="match status" value="1"/>
</dbReference>
<keyword evidence="3" id="KW-1185">Reference proteome</keyword>
<protein>
    <submittedName>
        <fullName evidence="2">FAD-dependent oxidoreductase</fullName>
    </submittedName>
</protein>
<dbReference type="Gene3D" id="3.30.70.1990">
    <property type="match status" value="1"/>
</dbReference>
<evidence type="ECO:0000313" key="3">
    <source>
        <dbReference type="Proteomes" id="UP001169006"/>
    </source>
</evidence>
<dbReference type="InterPro" id="IPR050464">
    <property type="entry name" value="Zeta_carotene_desat/Oxidored"/>
</dbReference>
<dbReference type="InterPro" id="IPR036188">
    <property type="entry name" value="FAD/NAD-bd_sf"/>
</dbReference>
<dbReference type="Pfam" id="PF01593">
    <property type="entry name" value="Amino_oxidase"/>
    <property type="match status" value="1"/>
</dbReference>
<accession>A0ABT8SQF5</accession>
<proteinExistence type="predicted"/>
<dbReference type="Gene3D" id="1.10.405.20">
    <property type="match status" value="1"/>
</dbReference>
<dbReference type="Proteomes" id="UP001169006">
    <property type="component" value="Unassembled WGS sequence"/>
</dbReference>
<reference evidence="2" key="1">
    <citation type="journal article" date="2015" name="Int. J. Syst. Evol. Microbiol.">
        <title>Rhizobium oryzicola sp. nov., potential plant-growth-promoting endophytic bacteria isolated from rice roots.</title>
        <authorList>
            <person name="Zhang X.X."/>
            <person name="Gao J.S."/>
            <person name="Cao Y.H."/>
            <person name="Sheirdil R.A."/>
            <person name="Wang X.C."/>
            <person name="Zhang L."/>
        </authorList>
    </citation>
    <scope>NUCLEOTIDE SEQUENCE</scope>
    <source>
        <strain evidence="2">05753</strain>
    </source>
</reference>
<evidence type="ECO:0000313" key="2">
    <source>
        <dbReference type="EMBL" id="MDO1580621.1"/>
    </source>
</evidence>
<dbReference type="Gene3D" id="3.50.50.60">
    <property type="entry name" value="FAD/NAD(P)-binding domain"/>
    <property type="match status" value="1"/>
</dbReference>
<dbReference type="SUPFAM" id="SSF51905">
    <property type="entry name" value="FAD/NAD(P)-binding domain"/>
    <property type="match status" value="1"/>
</dbReference>
<name>A0ABT8SQF5_9HYPH</name>
<reference evidence="2" key="2">
    <citation type="submission" date="2023-07" db="EMBL/GenBank/DDBJ databases">
        <authorList>
            <person name="Sun H."/>
        </authorList>
    </citation>
    <scope>NUCLEOTIDE SEQUENCE</scope>
    <source>
        <strain evidence="2">05753</strain>
    </source>
</reference>
<dbReference type="InterPro" id="IPR002937">
    <property type="entry name" value="Amino_oxidase"/>
</dbReference>
<organism evidence="2 3">
    <name type="scientific">Rhizobium oryzicola</name>
    <dbReference type="NCBI Taxonomy" id="1232668"/>
    <lineage>
        <taxon>Bacteria</taxon>
        <taxon>Pseudomonadati</taxon>
        <taxon>Pseudomonadota</taxon>
        <taxon>Alphaproteobacteria</taxon>
        <taxon>Hyphomicrobiales</taxon>
        <taxon>Rhizobiaceae</taxon>
        <taxon>Rhizobium/Agrobacterium group</taxon>
        <taxon>Rhizobium</taxon>
    </lineage>
</organism>
<feature type="domain" description="Amine oxidase" evidence="1">
    <location>
        <begin position="18"/>
        <end position="297"/>
    </location>
</feature>
<sequence length="447" mass="49742">MVSGPSQKSRIAIVGSGISGLSAAWLASQKAEVVLYEADNRLGGHSNTVTVPTPHGDIAVDTGFIVFNDKNYPNLVALFDHLKVATEASDMSFAASIDDGAFEYSGTGLKGLLGQKSNAARPRFWRMLSDVLRFYREAESLMNRADLIGVTLGDYLDRERYSKAFIDDHLLPMGAAIWSMTTQDMRAYPLHAFIRFFVHHGLILLTGRPRWRTVTGGSREYVSRLIADFRGEVRKACPVARIERHADGVTVIDGLGNRDRFSDVIIATHANDALSLLAEPTRPEREVLGAFRYTDNVAVLHRDENLMPRRKAVWSSWNYIGGKRTGDDQPLCVTYWMNLLQNIDNRDPLFVTLNASREIRPEAIIRTFHYTHPLFDQSAMEAQKQLWDLQGQNNTWFCGAHFGSGFHEDGLQAGLAVAEAATGARRPWTVMNESGRIFAPDLAAAAE</sequence>
<gene>
    <name evidence="2" type="ORF">Q2T52_00785</name>
</gene>
<dbReference type="EMBL" id="JAUKWQ010000001">
    <property type="protein sequence ID" value="MDO1580621.1"/>
    <property type="molecule type" value="Genomic_DNA"/>
</dbReference>
<dbReference type="RefSeq" id="WP_302074783.1">
    <property type="nucleotide sequence ID" value="NZ_JAUKWQ010000001.1"/>
</dbReference>
<dbReference type="PANTHER" id="PTHR42923">
    <property type="entry name" value="PROTOPORPHYRINOGEN OXIDASE"/>
    <property type="match status" value="1"/>
</dbReference>
<evidence type="ECO:0000259" key="1">
    <source>
        <dbReference type="Pfam" id="PF01593"/>
    </source>
</evidence>